<proteinExistence type="predicted"/>
<organism evidence="1 2">
    <name type="scientific">Methanonatronarchaeum thermophilum</name>
    <dbReference type="NCBI Taxonomy" id="1927129"/>
    <lineage>
        <taxon>Archaea</taxon>
        <taxon>Methanobacteriati</taxon>
        <taxon>Methanobacteriota</taxon>
        <taxon>Methanonatronarchaeia</taxon>
        <taxon>Methanonatronarchaeales</taxon>
        <taxon>Methanonatronarchaeaceae</taxon>
        <taxon>Methanonatronarchaeum</taxon>
    </lineage>
</organism>
<protein>
    <submittedName>
        <fullName evidence="1">DUF3243 domain containing protein</fullName>
    </submittedName>
</protein>
<dbReference type="Proteomes" id="UP000195137">
    <property type="component" value="Unassembled WGS sequence"/>
</dbReference>
<reference evidence="1 2" key="1">
    <citation type="submission" date="2016-12" db="EMBL/GenBank/DDBJ databases">
        <title>Discovery of methanogenic haloarchaea.</title>
        <authorList>
            <person name="Sorokin D.Y."/>
            <person name="Makarova K.S."/>
            <person name="Abbas B."/>
            <person name="Ferrer M."/>
            <person name="Golyshin P.N."/>
        </authorList>
    </citation>
    <scope>NUCLEOTIDE SEQUENCE [LARGE SCALE GENOMIC DNA]</scope>
    <source>
        <strain evidence="1">AMET1</strain>
    </source>
</reference>
<evidence type="ECO:0000313" key="1">
    <source>
        <dbReference type="EMBL" id="OUJ18149.1"/>
    </source>
</evidence>
<dbReference type="Pfam" id="PF11588">
    <property type="entry name" value="DUF3243"/>
    <property type="match status" value="1"/>
</dbReference>
<gene>
    <name evidence="1" type="ORF">AMET1_1051</name>
</gene>
<comment type="caution">
    <text evidence="1">The sequence shown here is derived from an EMBL/GenBank/DDBJ whole genome shotgun (WGS) entry which is preliminary data.</text>
</comment>
<dbReference type="InterPro" id="IPR021637">
    <property type="entry name" value="DUF3243"/>
</dbReference>
<dbReference type="InterPro" id="IPR038292">
    <property type="entry name" value="YmfJ/YflH_sf"/>
</dbReference>
<name>A0A1Y3G9R5_9EURY</name>
<dbReference type="AlphaFoldDB" id="A0A1Y3G9R5"/>
<dbReference type="Gene3D" id="1.10.760.20">
    <property type="entry name" value="Protein of unknown function DUF3243"/>
    <property type="match status" value="1"/>
</dbReference>
<evidence type="ECO:0000313" key="2">
    <source>
        <dbReference type="Proteomes" id="UP000195137"/>
    </source>
</evidence>
<sequence>MIYQLVITMSLKKEEDACIKSMDLTEDWDAWLDRLRSGVKTAEKLGMSEERIQKVGKRLADHLSKSVCASTPEEQLMKDLWNVASEEEREAMTSVFFKLLDKREN</sequence>
<accession>A0A1Y3G9R5</accession>
<dbReference type="EMBL" id="MRZU01000004">
    <property type="protein sequence ID" value="OUJ18149.1"/>
    <property type="molecule type" value="Genomic_DNA"/>
</dbReference>
<keyword evidence="2" id="KW-1185">Reference proteome</keyword>